<evidence type="ECO:0000313" key="2">
    <source>
        <dbReference type="Proteomes" id="UP000239532"/>
    </source>
</evidence>
<evidence type="ECO:0000313" key="1">
    <source>
        <dbReference type="EMBL" id="PRP67654.1"/>
    </source>
</evidence>
<keyword evidence="2" id="KW-1185">Reference proteome</keyword>
<dbReference type="Proteomes" id="UP000239532">
    <property type="component" value="Unassembled WGS sequence"/>
</dbReference>
<accession>A0A2S9WW23</accession>
<dbReference type="RefSeq" id="WP_105983363.1">
    <property type="nucleotide sequence ID" value="NZ_MQUC01000003.1"/>
</dbReference>
<sequence>MKNLLKYGTMVIAIVFVLISCDTDPTELGGEFLGIDVDNTIIEEDFEVTAYSARLNPVQTNNFGSVQLGTYNDPIYGKTTYDFVTQLGINSAGISFGENRRVDSVILTIPYFSRSTGQTGEATTYQLDSVYGNEPINFKIFRNNYFLNSFDPENVEQAATYFSDLGPTVNDIKGEAIEFIDLENPSNPAFEEVTNFTPSPEEVLLTAQNSDNETVVSSRLSPRFRLALEPNFWKDLIVDNENAEYLDSDSNFRNFFRGLYFQVTSSTGNGNLSYLNLTDATIQIFYTSDIPDVQENLASSFILNLTGGRAVMLNNELPSGIQDQISDSFNPENGSERLYLKGGPGAISLIDLFGPDLIGGSDGGPDGVPDQLASLRRNDILVNEANLEFYVDQTAFANATSVSVEPENILLYNLSNRSIIGFGTLQRNDSSGPGIKYEVSLTQYISDILSGTIEIGQLGICVTQNLSAVGASRVKNQTQPQLIESIPIGSAISHEGTVLHGNLSSDPEKRLKLKIFYTEIN</sequence>
<organism evidence="1 2">
    <name type="scientific">Nonlabens agnitus</name>
    <dbReference type="NCBI Taxonomy" id="870484"/>
    <lineage>
        <taxon>Bacteria</taxon>
        <taxon>Pseudomonadati</taxon>
        <taxon>Bacteroidota</taxon>
        <taxon>Flavobacteriia</taxon>
        <taxon>Flavobacteriales</taxon>
        <taxon>Flavobacteriaceae</taxon>
        <taxon>Nonlabens</taxon>
    </lineage>
</organism>
<comment type="caution">
    <text evidence="1">The sequence shown here is derived from an EMBL/GenBank/DDBJ whole genome shotgun (WGS) entry which is preliminary data.</text>
</comment>
<name>A0A2S9WW23_9FLAO</name>
<dbReference type="AlphaFoldDB" id="A0A2S9WW23"/>
<dbReference type="EMBL" id="MQUC01000003">
    <property type="protein sequence ID" value="PRP67654.1"/>
    <property type="molecule type" value="Genomic_DNA"/>
</dbReference>
<gene>
    <name evidence="1" type="ORF">BST86_11415</name>
</gene>
<dbReference type="Pfam" id="PF14092">
    <property type="entry name" value="DUF4270"/>
    <property type="match status" value="1"/>
</dbReference>
<dbReference type="PROSITE" id="PS51257">
    <property type="entry name" value="PROKAR_LIPOPROTEIN"/>
    <property type="match status" value="1"/>
</dbReference>
<reference evidence="1 2" key="1">
    <citation type="submission" date="2016-11" db="EMBL/GenBank/DDBJ databases">
        <title>Trade-off between light-utilization and light-protection in marine flavobacteria.</title>
        <authorList>
            <person name="Kumagai Y."/>
        </authorList>
    </citation>
    <scope>NUCLEOTIDE SEQUENCE [LARGE SCALE GENOMIC DNA]</scope>
    <source>
        <strain evidence="1 2">JCM 17109</strain>
    </source>
</reference>
<protein>
    <recommendedName>
        <fullName evidence="3">DUF4270 domain-containing protein</fullName>
    </recommendedName>
</protein>
<proteinExistence type="predicted"/>
<dbReference type="InterPro" id="IPR025366">
    <property type="entry name" value="DUF4270"/>
</dbReference>
<evidence type="ECO:0008006" key="3">
    <source>
        <dbReference type="Google" id="ProtNLM"/>
    </source>
</evidence>
<dbReference type="OrthoDB" id="1466062at2"/>